<dbReference type="PANTHER" id="PTHR43528">
    <property type="entry name" value="ALPHA-KETOGLUTARATE PERMEASE"/>
    <property type="match status" value="1"/>
</dbReference>
<dbReference type="InterPro" id="IPR051084">
    <property type="entry name" value="H+-coupled_symporters"/>
</dbReference>
<feature type="transmembrane region" description="Helical" evidence="11">
    <location>
        <begin position="336"/>
        <end position="353"/>
    </location>
</feature>
<proteinExistence type="inferred from homology"/>
<reference evidence="13 14" key="1">
    <citation type="journal article" date="2016" name="Front. Microbiol.">
        <title>Comprehensive Phylogenetic Analysis of Bovine Non-aureus Staphylococci Species Based on Whole-Genome Sequencing.</title>
        <authorList>
            <person name="Naushad S."/>
            <person name="Barkema H.W."/>
            <person name="Luby C."/>
            <person name="Condas L.A."/>
            <person name="Nobrega D.B."/>
            <person name="Carson D.A."/>
            <person name="De Buck J."/>
        </authorList>
    </citation>
    <scope>NUCLEOTIDE SEQUENCE [LARGE SCALE GENOMIC DNA]</scope>
    <source>
        <strain evidence="13 14">SNUC 1388</strain>
    </source>
</reference>
<evidence type="ECO:0000256" key="11">
    <source>
        <dbReference type="SAM" id="Phobius"/>
    </source>
</evidence>
<dbReference type="Pfam" id="PF07690">
    <property type="entry name" value="MFS_1"/>
    <property type="match status" value="1"/>
</dbReference>
<keyword evidence="8 11" id="KW-0472">Membrane</keyword>
<dbReference type="AlphaFoldDB" id="A0A418HPP2"/>
<accession>A0A418HPP2</accession>
<evidence type="ECO:0000256" key="1">
    <source>
        <dbReference type="ARBA" id="ARBA00004651"/>
    </source>
</evidence>
<comment type="function">
    <text evidence="9">May be a proton symporter involved in the uptake of osmolytes such as proline and glycine betaine.</text>
</comment>
<dbReference type="FunFam" id="1.20.1250.20:FF:000001">
    <property type="entry name" value="Dicarboxylate MFS transporter"/>
    <property type="match status" value="1"/>
</dbReference>
<feature type="transmembrane region" description="Helical" evidence="11">
    <location>
        <begin position="92"/>
        <end position="110"/>
    </location>
</feature>
<dbReference type="PANTHER" id="PTHR43528:SF1">
    <property type="entry name" value="ALPHA-KETOGLUTARATE PERMEASE"/>
    <property type="match status" value="1"/>
</dbReference>
<feature type="transmembrane region" description="Helical" evidence="11">
    <location>
        <begin position="246"/>
        <end position="269"/>
    </location>
</feature>
<feature type="transmembrane region" description="Helical" evidence="11">
    <location>
        <begin position="116"/>
        <end position="135"/>
    </location>
</feature>
<evidence type="ECO:0000256" key="10">
    <source>
        <dbReference type="ARBA" id="ARBA00039918"/>
    </source>
</evidence>
<evidence type="ECO:0000259" key="12">
    <source>
        <dbReference type="PROSITE" id="PS50850"/>
    </source>
</evidence>
<name>A0A418HPP2_STAGA</name>
<feature type="transmembrane region" description="Helical" evidence="11">
    <location>
        <begin position="404"/>
        <end position="425"/>
    </location>
</feature>
<dbReference type="InterPro" id="IPR005829">
    <property type="entry name" value="Sugar_transporter_CS"/>
</dbReference>
<evidence type="ECO:0000256" key="3">
    <source>
        <dbReference type="ARBA" id="ARBA00022448"/>
    </source>
</evidence>
<dbReference type="InterPro" id="IPR011701">
    <property type="entry name" value="MFS"/>
</dbReference>
<evidence type="ECO:0000256" key="9">
    <source>
        <dbReference type="ARBA" id="ARBA00037295"/>
    </source>
</evidence>
<keyword evidence="3" id="KW-0813">Transport</keyword>
<sequence length="464" mass="51731">MKFNRNKINFVNIKDSKKSVVASGIGNAMEFFDFALYSYLAVIISKNFFSPVDNDELKLVFTFATFAISFLLRPIGGMFFGRIGDKYGRKIVLTLTIIMMAISTLLIGLLPTYDQIGIYAPLLLLLARVLQGFSLGGEYSGSMVYIAESTPDNKRLRMGTGLEIGTISGYIVASVLITILFWTLNDAQMNSWGWRIPFFLSVPIGLFGLYLRYNLDESPIFEQDVATHQEEKPTIKDILILYRKDILICAVFVAFFNITNYMLLGYMPSYLDEVLGISDKVSTPVTAIVLIIMIPLALSFGKFADKFGNKKVITFGLIIGIALSIIAFALLNVGTIITLFIGLLLIGLVLSVYEGTMPGTLPALFHTNVRYRAIAWTFNISISIFGGTTPLVASWLVHITGNNLAPAFYLMFVSIIGLIVLLTLFKDTSKKSLRGSYPNVENQKEFDYAVQNPEKSLWWYGKKD</sequence>
<feature type="transmembrane region" description="Helical" evidence="11">
    <location>
        <begin position="281"/>
        <end position="300"/>
    </location>
</feature>
<keyword evidence="6" id="KW-0769">Symport</keyword>
<keyword evidence="7 11" id="KW-1133">Transmembrane helix</keyword>
<protein>
    <recommendedName>
        <fullName evidence="10">Putative proline/betaine transporter</fullName>
    </recommendedName>
</protein>
<dbReference type="RefSeq" id="WP_107527275.1">
    <property type="nucleotide sequence ID" value="NZ_JAIBNU010000002.1"/>
</dbReference>
<comment type="similarity">
    <text evidence="2">Belongs to the major facilitator superfamily. Metabolite:H+ Symporter (MHS) family (TC 2.A.1.6) family.</text>
</comment>
<evidence type="ECO:0000313" key="14">
    <source>
        <dbReference type="Proteomes" id="UP000283576"/>
    </source>
</evidence>
<gene>
    <name evidence="13" type="ORF">BUZ01_06795</name>
</gene>
<feature type="transmembrane region" description="Helical" evidence="11">
    <location>
        <begin position="312"/>
        <end position="330"/>
    </location>
</feature>
<feature type="domain" description="Major facilitator superfamily (MFS) profile" evidence="12">
    <location>
        <begin position="19"/>
        <end position="429"/>
    </location>
</feature>
<comment type="subcellular location">
    <subcellularLocation>
        <location evidence="1">Cell membrane</location>
        <topology evidence="1">Multi-pass membrane protein</topology>
    </subcellularLocation>
</comment>
<feature type="transmembrane region" description="Helical" evidence="11">
    <location>
        <begin position="196"/>
        <end position="213"/>
    </location>
</feature>
<dbReference type="PROSITE" id="PS50850">
    <property type="entry name" value="MFS"/>
    <property type="match status" value="1"/>
</dbReference>
<dbReference type="Proteomes" id="UP000283576">
    <property type="component" value="Unassembled WGS sequence"/>
</dbReference>
<evidence type="ECO:0000256" key="5">
    <source>
        <dbReference type="ARBA" id="ARBA00022692"/>
    </source>
</evidence>
<feature type="transmembrane region" description="Helical" evidence="11">
    <location>
        <begin position="60"/>
        <end position="80"/>
    </location>
</feature>
<dbReference type="GO" id="GO:0015293">
    <property type="term" value="F:symporter activity"/>
    <property type="evidence" value="ECO:0007669"/>
    <property type="project" value="UniProtKB-KW"/>
</dbReference>
<dbReference type="Gene3D" id="1.20.1250.20">
    <property type="entry name" value="MFS general substrate transporter like domains"/>
    <property type="match status" value="2"/>
</dbReference>
<evidence type="ECO:0000256" key="6">
    <source>
        <dbReference type="ARBA" id="ARBA00022847"/>
    </source>
</evidence>
<dbReference type="SUPFAM" id="SSF103473">
    <property type="entry name" value="MFS general substrate transporter"/>
    <property type="match status" value="1"/>
</dbReference>
<evidence type="ECO:0000256" key="2">
    <source>
        <dbReference type="ARBA" id="ARBA00008240"/>
    </source>
</evidence>
<organism evidence="13 14">
    <name type="scientific">Staphylococcus gallinarum</name>
    <dbReference type="NCBI Taxonomy" id="1293"/>
    <lineage>
        <taxon>Bacteria</taxon>
        <taxon>Bacillati</taxon>
        <taxon>Bacillota</taxon>
        <taxon>Bacilli</taxon>
        <taxon>Bacillales</taxon>
        <taxon>Staphylococcaceae</taxon>
        <taxon>Staphylococcus</taxon>
    </lineage>
</organism>
<keyword evidence="4" id="KW-1003">Cell membrane</keyword>
<keyword evidence="5 11" id="KW-0812">Transmembrane</keyword>
<dbReference type="InterPro" id="IPR036259">
    <property type="entry name" value="MFS_trans_sf"/>
</dbReference>
<comment type="caution">
    <text evidence="13">The sequence shown here is derived from an EMBL/GenBank/DDBJ whole genome shotgun (WGS) entry which is preliminary data.</text>
</comment>
<dbReference type="PROSITE" id="PS00217">
    <property type="entry name" value="SUGAR_TRANSPORT_2"/>
    <property type="match status" value="1"/>
</dbReference>
<feature type="transmembrane region" description="Helical" evidence="11">
    <location>
        <begin position="20"/>
        <end position="40"/>
    </location>
</feature>
<feature type="transmembrane region" description="Helical" evidence="11">
    <location>
        <begin position="374"/>
        <end position="398"/>
    </location>
</feature>
<evidence type="ECO:0000256" key="7">
    <source>
        <dbReference type="ARBA" id="ARBA00022989"/>
    </source>
</evidence>
<feature type="transmembrane region" description="Helical" evidence="11">
    <location>
        <begin position="164"/>
        <end position="184"/>
    </location>
</feature>
<evidence type="ECO:0000313" key="13">
    <source>
        <dbReference type="EMBL" id="RIL43318.1"/>
    </source>
</evidence>
<dbReference type="GO" id="GO:0005886">
    <property type="term" value="C:plasma membrane"/>
    <property type="evidence" value="ECO:0007669"/>
    <property type="project" value="UniProtKB-SubCell"/>
</dbReference>
<dbReference type="EMBL" id="QXRZ01000003">
    <property type="protein sequence ID" value="RIL43318.1"/>
    <property type="molecule type" value="Genomic_DNA"/>
</dbReference>
<dbReference type="InterPro" id="IPR020846">
    <property type="entry name" value="MFS_dom"/>
</dbReference>
<evidence type="ECO:0000256" key="4">
    <source>
        <dbReference type="ARBA" id="ARBA00022475"/>
    </source>
</evidence>
<evidence type="ECO:0000256" key="8">
    <source>
        <dbReference type="ARBA" id="ARBA00023136"/>
    </source>
</evidence>